<evidence type="ECO:0000256" key="3">
    <source>
        <dbReference type="SAM" id="SignalP"/>
    </source>
</evidence>
<dbReference type="Gene3D" id="2.40.160.20">
    <property type="match status" value="1"/>
</dbReference>
<feature type="domain" description="Outer membrane protein beta-barrel" evidence="4">
    <location>
        <begin position="7"/>
        <end position="186"/>
    </location>
</feature>
<dbReference type="Proteomes" id="UP000294737">
    <property type="component" value="Unassembled WGS sequence"/>
</dbReference>
<dbReference type="EMBL" id="SNWF01000004">
    <property type="protein sequence ID" value="TDN93800.1"/>
    <property type="molecule type" value="Genomic_DNA"/>
</dbReference>
<evidence type="ECO:0000313" key="5">
    <source>
        <dbReference type="EMBL" id="TDN93800.1"/>
    </source>
</evidence>
<feature type="signal peptide" evidence="3">
    <location>
        <begin position="1"/>
        <end position="20"/>
    </location>
</feature>
<keyword evidence="2 3" id="KW-0732">Signal</keyword>
<evidence type="ECO:0000256" key="2">
    <source>
        <dbReference type="ARBA" id="ARBA00022729"/>
    </source>
</evidence>
<organism evidence="5 6">
    <name type="scientific">Herminiimonas fonticola</name>
    <dbReference type="NCBI Taxonomy" id="303380"/>
    <lineage>
        <taxon>Bacteria</taxon>
        <taxon>Pseudomonadati</taxon>
        <taxon>Pseudomonadota</taxon>
        <taxon>Betaproteobacteria</taxon>
        <taxon>Burkholderiales</taxon>
        <taxon>Oxalobacteraceae</taxon>
        <taxon>Herminiimonas</taxon>
    </lineage>
</organism>
<sequence length="186" mass="19864">MKQALLVAVLGMTLSVPVIAYADGAYVGLNAGRTDQKVFAEGISGTAKDTTTGYKLYGGYDFNKNFGVEGGYMDSGDGKAVFSNGFFVSGKTTSLYVAATSTLPLSEQFSVFAKAGVATSRAKLHNSVGDYFDERTTSPVLGIGAAYAFNKNIALVIEYENFGKSVKIENDYVKTELLSVGLRYKF</sequence>
<evidence type="ECO:0000313" key="6">
    <source>
        <dbReference type="Proteomes" id="UP000294737"/>
    </source>
</evidence>
<evidence type="ECO:0000259" key="4">
    <source>
        <dbReference type="Pfam" id="PF13505"/>
    </source>
</evidence>
<accession>A0A4R6GHH7</accession>
<dbReference type="AlphaFoldDB" id="A0A4R6GHH7"/>
<comment type="subcellular location">
    <subcellularLocation>
        <location evidence="1">Cell outer membrane</location>
    </subcellularLocation>
</comment>
<dbReference type="InterPro" id="IPR027385">
    <property type="entry name" value="Beta-barrel_OMP"/>
</dbReference>
<dbReference type="OrthoDB" id="9130661at2"/>
<name>A0A4R6GHH7_9BURK</name>
<comment type="caution">
    <text evidence="5">The sequence shown here is derived from an EMBL/GenBank/DDBJ whole genome shotgun (WGS) entry which is preliminary data.</text>
</comment>
<dbReference type="SUPFAM" id="SSF56925">
    <property type="entry name" value="OMPA-like"/>
    <property type="match status" value="1"/>
</dbReference>
<proteinExistence type="predicted"/>
<dbReference type="RefSeq" id="WP_112990497.1">
    <property type="nucleotide sequence ID" value="NZ_PTLZ01000001.1"/>
</dbReference>
<evidence type="ECO:0000256" key="1">
    <source>
        <dbReference type="ARBA" id="ARBA00004442"/>
    </source>
</evidence>
<reference evidence="5 6" key="1">
    <citation type="submission" date="2019-03" db="EMBL/GenBank/DDBJ databases">
        <title>Genomic Encyclopedia of Type Strains, Phase IV (KMG-IV): sequencing the most valuable type-strain genomes for metagenomic binning, comparative biology and taxonomic classification.</title>
        <authorList>
            <person name="Goeker M."/>
        </authorList>
    </citation>
    <scope>NUCLEOTIDE SEQUENCE [LARGE SCALE GENOMIC DNA]</scope>
    <source>
        <strain evidence="5 6">DSM 18555</strain>
    </source>
</reference>
<gene>
    <name evidence="5" type="ORF">EV677_0334</name>
</gene>
<dbReference type="GO" id="GO:0009279">
    <property type="term" value="C:cell outer membrane"/>
    <property type="evidence" value="ECO:0007669"/>
    <property type="project" value="UniProtKB-SubCell"/>
</dbReference>
<dbReference type="Pfam" id="PF13505">
    <property type="entry name" value="OMP_b-brl"/>
    <property type="match status" value="1"/>
</dbReference>
<dbReference type="InterPro" id="IPR011250">
    <property type="entry name" value="OMP/PagP_B-barrel"/>
</dbReference>
<protein>
    <submittedName>
        <fullName evidence="5">OOP family OmpA-OmpF porin</fullName>
    </submittedName>
</protein>
<feature type="chain" id="PRO_5020380952" evidence="3">
    <location>
        <begin position="21"/>
        <end position="186"/>
    </location>
</feature>
<keyword evidence="6" id="KW-1185">Reference proteome</keyword>